<dbReference type="Gene3D" id="1.25.40.10">
    <property type="entry name" value="Tetratricopeptide repeat domain"/>
    <property type="match status" value="1"/>
</dbReference>
<comment type="caution">
    <text evidence="3">The sequence shown here is derived from an EMBL/GenBank/DDBJ whole genome shotgun (WGS) entry which is preliminary data.</text>
</comment>
<gene>
    <name evidence="3" type="ORF">AACH06_05565</name>
</gene>
<feature type="transmembrane region" description="Helical" evidence="2">
    <location>
        <begin position="597"/>
        <end position="620"/>
    </location>
</feature>
<reference evidence="3 4" key="1">
    <citation type="submission" date="2024-04" db="EMBL/GenBank/DDBJ databases">
        <title>Novel species of the genus Ideonella isolated from streams.</title>
        <authorList>
            <person name="Lu H."/>
        </authorList>
    </citation>
    <scope>NUCLEOTIDE SEQUENCE [LARGE SCALE GENOMIC DNA]</scope>
    <source>
        <strain evidence="3 4">DXS29W</strain>
    </source>
</reference>
<proteinExistence type="predicted"/>
<keyword evidence="2" id="KW-0472">Membrane</keyword>
<dbReference type="RefSeq" id="WP_341424633.1">
    <property type="nucleotide sequence ID" value="NZ_JBBUTG010000002.1"/>
</dbReference>
<dbReference type="Proteomes" id="UP001371218">
    <property type="component" value="Unassembled WGS sequence"/>
</dbReference>
<keyword evidence="4" id="KW-1185">Reference proteome</keyword>
<name>A0ABU9BMX9_9BURK</name>
<sequence length="625" mass="68097">MSFTLQLWQKPDDWPWPSSYKEADGQISRLFAQGATGQNPRFIEFGKGLYERFPEETGVWLDGSEAGETDEAVLVFGISTRHDDFTPAYLWAVEVAGRLGLVITDPQTGDTFLPDGRRVDDRGQVTPTPRPAPSAAAAGGISSVRELGWEALRQAAANRQPGAVFELGRRLRYGVDGQRRHLWVSYALLRLGAHDEASRAEADERWGLIGESEQPRLRAIHDRLAAAAGPALLAIVDEERRALDELFARGQREMMDNRTWKAGLDHVHDAAAAGHEVAAYWVAFCAMSTHTPPVWKSFDTWSRVSAEWDHGPAKELRHHVLLRGIGQPDERPDAAKAAWWREQLAAPPREWPREGQPLAQVTAWFAGDGVPFALLTQGAQFERGRAGLKPDLLRAYDCYVRGAEAGDADCTYNVAVLIERWRAPRPLVIALFMIAHSRGSQQRAEGLKVGADEKEAARALMRDLLRPGLMRSVIESQVRLPSPDALAASPSSSPSSSAAPGSGASRSSASTGNASVSRESLARRRREAQEDDAADHVGADGSGASRLWLGLGLVVAPLMMAMARPGLGFRMAMLLGAALGAWGVWRFTARGEWSWPIRLVLAAAAAFPVGGLLVSGLLLARSFRT</sequence>
<accession>A0ABU9BMX9</accession>
<keyword evidence="2" id="KW-1133">Transmembrane helix</keyword>
<feature type="region of interest" description="Disordered" evidence="1">
    <location>
        <begin position="483"/>
        <end position="538"/>
    </location>
</feature>
<dbReference type="EMBL" id="JBBUTG010000002">
    <property type="protein sequence ID" value="MEK8030285.1"/>
    <property type="molecule type" value="Genomic_DNA"/>
</dbReference>
<feature type="compositionally biased region" description="Low complexity" evidence="1">
    <location>
        <begin position="483"/>
        <end position="519"/>
    </location>
</feature>
<evidence type="ECO:0000313" key="4">
    <source>
        <dbReference type="Proteomes" id="UP001371218"/>
    </source>
</evidence>
<protein>
    <submittedName>
        <fullName evidence="3">Uncharacterized protein</fullName>
    </submittedName>
</protein>
<keyword evidence="2" id="KW-0812">Transmembrane</keyword>
<feature type="region of interest" description="Disordered" evidence="1">
    <location>
        <begin position="112"/>
        <end position="137"/>
    </location>
</feature>
<organism evidence="3 4">
    <name type="scientific">Ideonella lacteola</name>
    <dbReference type="NCBI Taxonomy" id="2984193"/>
    <lineage>
        <taxon>Bacteria</taxon>
        <taxon>Pseudomonadati</taxon>
        <taxon>Pseudomonadota</taxon>
        <taxon>Betaproteobacteria</taxon>
        <taxon>Burkholderiales</taxon>
        <taxon>Sphaerotilaceae</taxon>
        <taxon>Ideonella</taxon>
    </lineage>
</organism>
<evidence type="ECO:0000256" key="2">
    <source>
        <dbReference type="SAM" id="Phobius"/>
    </source>
</evidence>
<dbReference type="InterPro" id="IPR011990">
    <property type="entry name" value="TPR-like_helical_dom_sf"/>
</dbReference>
<evidence type="ECO:0000313" key="3">
    <source>
        <dbReference type="EMBL" id="MEK8030285.1"/>
    </source>
</evidence>
<feature type="transmembrane region" description="Helical" evidence="2">
    <location>
        <begin position="567"/>
        <end position="585"/>
    </location>
</feature>
<evidence type="ECO:0000256" key="1">
    <source>
        <dbReference type="SAM" id="MobiDB-lite"/>
    </source>
</evidence>